<dbReference type="PANTHER" id="PTHR13112:SF0">
    <property type="entry name" value="FI21285P1"/>
    <property type="match status" value="1"/>
</dbReference>
<dbReference type="GO" id="GO:0005730">
    <property type="term" value="C:nucleolus"/>
    <property type="evidence" value="ECO:0007669"/>
    <property type="project" value="TreeGrafter"/>
</dbReference>
<keyword evidence="3" id="KW-0866">Nonsense-mediated mRNA decay</keyword>
<feature type="compositionally biased region" description="Basic and acidic residues" evidence="5">
    <location>
        <begin position="255"/>
        <end position="270"/>
    </location>
</feature>
<feature type="compositionally biased region" description="Basic and acidic residues" evidence="5">
    <location>
        <begin position="176"/>
        <end position="185"/>
    </location>
</feature>
<accession>A0A5B0RVM4</accession>
<dbReference type="SUPFAM" id="SSF54928">
    <property type="entry name" value="RNA-binding domain, RBD"/>
    <property type="match status" value="1"/>
</dbReference>
<dbReference type="InterPro" id="IPR035979">
    <property type="entry name" value="RBD_domain_sf"/>
</dbReference>
<feature type="compositionally biased region" description="Low complexity" evidence="5">
    <location>
        <begin position="428"/>
        <end position="456"/>
    </location>
</feature>
<dbReference type="Gene3D" id="3.30.70.330">
    <property type="match status" value="1"/>
</dbReference>
<feature type="compositionally biased region" description="Low complexity" evidence="5">
    <location>
        <begin position="200"/>
        <end position="214"/>
    </location>
</feature>
<dbReference type="GO" id="GO:0045727">
    <property type="term" value="P:positive regulation of translation"/>
    <property type="evidence" value="ECO:0007669"/>
    <property type="project" value="TreeGrafter"/>
</dbReference>
<evidence type="ECO:0000256" key="3">
    <source>
        <dbReference type="ARBA" id="ARBA00023161"/>
    </source>
</evidence>
<dbReference type="GO" id="GO:0000184">
    <property type="term" value="P:nuclear-transcribed mRNA catabolic process, nonsense-mediated decay"/>
    <property type="evidence" value="ECO:0007669"/>
    <property type="project" value="UniProtKB-KW"/>
</dbReference>
<dbReference type="InterPro" id="IPR005120">
    <property type="entry name" value="UPF3_dom"/>
</dbReference>
<proteinExistence type="inferred from homology"/>
<feature type="compositionally biased region" description="Polar residues" evidence="5">
    <location>
        <begin position="353"/>
        <end position="402"/>
    </location>
</feature>
<feature type="compositionally biased region" description="Polar residues" evidence="5">
    <location>
        <begin position="331"/>
        <end position="343"/>
    </location>
</feature>
<dbReference type="CDD" id="cd12455">
    <property type="entry name" value="RRM_like_Smg4_UPF3"/>
    <property type="match status" value="1"/>
</dbReference>
<name>A0A5B0RVM4_PUCGR</name>
<comment type="subcellular location">
    <subcellularLocation>
        <location evidence="1">Nucleus</location>
    </subcellularLocation>
</comment>
<dbReference type="GO" id="GO:0003729">
    <property type="term" value="F:mRNA binding"/>
    <property type="evidence" value="ECO:0007669"/>
    <property type="project" value="TreeGrafter"/>
</dbReference>
<feature type="region of interest" description="Disordered" evidence="5">
    <location>
        <begin position="200"/>
        <end position="516"/>
    </location>
</feature>
<comment type="similarity">
    <text evidence="2">Belongs to the RENT3 family.</text>
</comment>
<evidence type="ECO:0000256" key="2">
    <source>
        <dbReference type="ARBA" id="ARBA00005991"/>
    </source>
</evidence>
<dbReference type="AlphaFoldDB" id="A0A5B0RVM4"/>
<protein>
    <recommendedName>
        <fullName evidence="6">UPF3 domain-containing protein</fullName>
    </recommendedName>
</protein>
<evidence type="ECO:0000313" key="8">
    <source>
        <dbReference type="Proteomes" id="UP000325313"/>
    </source>
</evidence>
<keyword evidence="4" id="KW-0539">Nucleus</keyword>
<feature type="region of interest" description="Disordered" evidence="5">
    <location>
        <begin position="165"/>
        <end position="185"/>
    </location>
</feature>
<evidence type="ECO:0000313" key="7">
    <source>
        <dbReference type="EMBL" id="KAA1128524.1"/>
    </source>
</evidence>
<feature type="compositionally biased region" description="Gly residues" evidence="5">
    <location>
        <begin position="404"/>
        <end position="427"/>
    </location>
</feature>
<evidence type="ECO:0000259" key="6">
    <source>
        <dbReference type="Pfam" id="PF03467"/>
    </source>
</evidence>
<feature type="compositionally biased region" description="Basic residues" evidence="5">
    <location>
        <begin position="306"/>
        <end position="317"/>
    </location>
</feature>
<dbReference type="InterPro" id="IPR012677">
    <property type="entry name" value="Nucleotide-bd_a/b_plait_sf"/>
</dbReference>
<dbReference type="GO" id="GO:0005737">
    <property type="term" value="C:cytoplasm"/>
    <property type="evidence" value="ECO:0007669"/>
    <property type="project" value="TreeGrafter"/>
</dbReference>
<comment type="caution">
    <text evidence="7">The sequence shown here is derived from an EMBL/GenBank/DDBJ whole genome shotgun (WGS) entry which is preliminary data.</text>
</comment>
<dbReference type="Pfam" id="PF03467">
    <property type="entry name" value="Smg4_UPF3"/>
    <property type="match status" value="1"/>
</dbReference>
<sequence length="516" mass="54572">MSERTKLVVRHLPPSLPEEVFWKTLSRWLEPIPREDGTLDPPRCTATFKSYVPGKTRRNKTKVEIPSRAYIQFATPDQVVEFHQGYASQAFRDSHGKSPRLFFCGLPSVSNDHPFDAVLNTGNVTFPKVEFAPYQKVAGPPKKIDSRIGTIDTDHDYQAFLARLNAPVPEPSTNPDKPDEAPEKVERPEITPLIEHLRNARQAAQEAALTAKQQRQAATSAKSTSGRSFAGPPQIMKRVATNNESNQPTGVSSRKSGDPASHDPPPHKIDSAPSTSKGVKQKGKSSSTAAASTGQTTSAGSNTKSRPNKPPKSKRAGRGADDQSSHPPPTDSQGKSSASTQQPKMILQPPRPSDSNSEKQTSTTPKNPTQNPAKSGKKQGSSLAEQGQGSQNGPTKPPNSTREGPGGSKKSGRGGGAAGRGGKGGKTTTGPGNPTSQATQPSSSSSSAPVATAATQKPKNHEPAKTEPNSSETAAARRRLGNTLAGITSKPDHPSTRKKQNSKTAPPSSSNPPPAD</sequence>
<evidence type="ECO:0000256" key="5">
    <source>
        <dbReference type="SAM" id="MobiDB-lite"/>
    </source>
</evidence>
<gene>
    <name evidence="7" type="ORF">PGTUg99_020327</name>
</gene>
<feature type="compositionally biased region" description="Polar residues" evidence="5">
    <location>
        <begin position="240"/>
        <end position="254"/>
    </location>
</feature>
<organism evidence="7 8">
    <name type="scientific">Puccinia graminis f. sp. tritici</name>
    <dbReference type="NCBI Taxonomy" id="56615"/>
    <lineage>
        <taxon>Eukaryota</taxon>
        <taxon>Fungi</taxon>
        <taxon>Dikarya</taxon>
        <taxon>Basidiomycota</taxon>
        <taxon>Pucciniomycotina</taxon>
        <taxon>Pucciniomycetes</taxon>
        <taxon>Pucciniales</taxon>
        <taxon>Pucciniaceae</taxon>
        <taxon>Puccinia</taxon>
    </lineage>
</organism>
<feature type="compositionally biased region" description="Polar residues" evidence="5">
    <location>
        <begin position="215"/>
        <end position="227"/>
    </location>
</feature>
<dbReference type="PANTHER" id="PTHR13112">
    <property type="entry name" value="UPF3 REGULATOR OF NONSENSE TRANSCRIPTS-LIKE PROTEIN"/>
    <property type="match status" value="1"/>
</dbReference>
<feature type="compositionally biased region" description="Low complexity" evidence="5">
    <location>
        <begin position="274"/>
        <end position="305"/>
    </location>
</feature>
<dbReference type="Proteomes" id="UP000325313">
    <property type="component" value="Unassembled WGS sequence"/>
</dbReference>
<evidence type="ECO:0000256" key="1">
    <source>
        <dbReference type="ARBA" id="ARBA00004123"/>
    </source>
</evidence>
<feature type="domain" description="UPF3" evidence="6">
    <location>
        <begin position="3"/>
        <end position="201"/>
    </location>
</feature>
<reference evidence="7 8" key="1">
    <citation type="submission" date="2019-05" db="EMBL/GenBank/DDBJ databases">
        <title>Emergence of the Ug99 lineage of the wheat stem rust pathogen through somatic hybridization.</title>
        <authorList>
            <person name="Li F."/>
            <person name="Upadhyaya N.M."/>
            <person name="Sperschneider J."/>
            <person name="Matny O."/>
            <person name="Nguyen-Phuc H."/>
            <person name="Mago R."/>
            <person name="Raley C."/>
            <person name="Miller M.E."/>
            <person name="Silverstein K.A.T."/>
            <person name="Henningsen E."/>
            <person name="Hirsch C.D."/>
            <person name="Visser B."/>
            <person name="Pretorius Z.A."/>
            <person name="Steffenson B.J."/>
            <person name="Schwessinger B."/>
            <person name="Dodds P.N."/>
            <person name="Figueroa M."/>
        </authorList>
    </citation>
    <scope>NUCLEOTIDE SEQUENCE [LARGE SCALE GENOMIC DNA]</scope>
    <source>
        <strain evidence="7 8">Ug99</strain>
    </source>
</reference>
<dbReference type="EMBL" id="VDEP01000141">
    <property type="protein sequence ID" value="KAA1128524.1"/>
    <property type="molecule type" value="Genomic_DNA"/>
</dbReference>
<dbReference type="InterPro" id="IPR039722">
    <property type="entry name" value="Upf3"/>
</dbReference>
<evidence type="ECO:0000256" key="4">
    <source>
        <dbReference type="ARBA" id="ARBA00023242"/>
    </source>
</evidence>